<evidence type="ECO:0000256" key="1">
    <source>
        <dbReference type="ARBA" id="ARBA00007238"/>
    </source>
</evidence>
<evidence type="ECO:0000313" key="3">
    <source>
        <dbReference type="EMBL" id="EMR67773.1"/>
    </source>
</evidence>
<keyword evidence="4" id="KW-1185">Reference proteome</keyword>
<accession>M7STE4</accession>
<dbReference type="PROSITE" id="PS00488">
    <property type="entry name" value="PAL_HISTIDASE"/>
    <property type="match status" value="1"/>
</dbReference>
<dbReference type="HOGENOM" id="CLU_014801_3_1_1"/>
<dbReference type="PANTHER" id="PTHR10362">
    <property type="entry name" value="HISTIDINE AMMONIA-LYASE"/>
    <property type="match status" value="1"/>
</dbReference>
<dbReference type="Gene3D" id="1.20.200.10">
    <property type="entry name" value="Fumarase/aspartase (Central domain)"/>
    <property type="match status" value="1"/>
</dbReference>
<dbReference type="OrthoDB" id="10051290at2759"/>
<organism evidence="3 4">
    <name type="scientific">Eutypa lata (strain UCR-EL1)</name>
    <name type="common">Grapevine dieback disease fungus</name>
    <name type="synonym">Eutypa armeniacae</name>
    <dbReference type="NCBI Taxonomy" id="1287681"/>
    <lineage>
        <taxon>Eukaryota</taxon>
        <taxon>Fungi</taxon>
        <taxon>Dikarya</taxon>
        <taxon>Ascomycota</taxon>
        <taxon>Pezizomycotina</taxon>
        <taxon>Sordariomycetes</taxon>
        <taxon>Xylariomycetidae</taxon>
        <taxon>Xylariales</taxon>
        <taxon>Diatrypaceae</taxon>
        <taxon>Eutypa</taxon>
    </lineage>
</organism>
<evidence type="ECO:0000313" key="4">
    <source>
        <dbReference type="Proteomes" id="UP000012174"/>
    </source>
</evidence>
<dbReference type="eggNOG" id="KOG0222">
    <property type="taxonomic scope" value="Eukaryota"/>
</dbReference>
<dbReference type="InterPro" id="IPR023144">
    <property type="entry name" value="Phe_NH3-lyase_shielding_dom_sf"/>
</dbReference>
<dbReference type="STRING" id="1287681.M7STE4"/>
<dbReference type="InterPro" id="IPR001106">
    <property type="entry name" value="Aromatic_Lyase"/>
</dbReference>
<name>M7STE4_EUTLA</name>
<sequence length="709" mass="76526">MDERPHPHLDQTKAIWRGLERYRQLGNLVIDGNSLDIAGVVAVSSTCATYTSHKGVNTGFGGSADVRTKDLLGLQVSLIQHTQSAVIIGNDIGDGEHEELRHHVMPRTWVKGAMVTRANSNIRGHSAIKLSVAEAIIKLVSHDCTPFIPLRGSISASGDLMPLSYMAGSVMGNPDIQVQVGKGKDRVILTADKALQKFGMQPTVLGAKEGLSLINGTAPSAAVASLAIYDTNNLAVTCQLLTAMTAEGLAANVEWAHPFIGDIRPHRGQIEVATNIRSFLQASHLVSGLGTRAKDRFKTGIVQERYALRTSPQWLSPVLEDLALAQQQVEVELNSTTDNPLVNVALGDVHSGGNFQAASVTSAAEKTRLGLQMMGKLLFSQTSELINSGLSNGLPPNLAADDPSLSFCLKGIDVNMAAYQAELAFLANPVSSHVQSAEMHNQSVNSLALINCRYTMQAVELVSLMCAGALYTACQAVDLRVMHLTFLEVLRPALSALLCQHLVIREDSSLPSLVWKDVCKSWYDTTCLDAAERASQVASATVPTIVEFMAQDSSNGPTAGLDALKNLQTLKASIGKTVLETYIKHRDSFFQNQTTTQYLGKTTKRCYEFVRYTLGVPFNRGLVEQPGVADTELDGRPKKIIGSWVSMVYEAIRDGRLVECIFRDGDGVNGESSNHVEENGTVDNSVFGSCSPTARKELVVAKTEEEIIN</sequence>
<dbReference type="NCBIfam" id="TIGR01226">
    <property type="entry name" value="phe_am_lyase"/>
    <property type="match status" value="1"/>
</dbReference>
<dbReference type="InterPro" id="IPR024083">
    <property type="entry name" value="Fumarase/histidase_N"/>
</dbReference>
<dbReference type="Gene3D" id="1.10.275.10">
    <property type="entry name" value="Fumarase/aspartase (N-terminal domain)"/>
    <property type="match status" value="1"/>
</dbReference>
<dbReference type="GO" id="GO:0005737">
    <property type="term" value="C:cytoplasm"/>
    <property type="evidence" value="ECO:0007669"/>
    <property type="project" value="InterPro"/>
</dbReference>
<dbReference type="InterPro" id="IPR005922">
    <property type="entry name" value="Phe_NH3-lyase"/>
</dbReference>
<protein>
    <submittedName>
        <fullName evidence="3">Putative phenylalanine ammonia-lyase protein</fullName>
    </submittedName>
</protein>
<dbReference type="GO" id="GO:0016841">
    <property type="term" value="F:ammonia-lyase activity"/>
    <property type="evidence" value="ECO:0007669"/>
    <property type="project" value="InterPro"/>
</dbReference>
<dbReference type="GO" id="GO:0006559">
    <property type="term" value="P:L-phenylalanine catabolic process"/>
    <property type="evidence" value="ECO:0007669"/>
    <property type="project" value="InterPro"/>
</dbReference>
<dbReference type="CDD" id="cd00332">
    <property type="entry name" value="PAL-HAL"/>
    <property type="match status" value="1"/>
</dbReference>
<dbReference type="Proteomes" id="UP000012174">
    <property type="component" value="Unassembled WGS sequence"/>
</dbReference>
<dbReference type="Pfam" id="PF00221">
    <property type="entry name" value="Lyase_aromatic"/>
    <property type="match status" value="1"/>
</dbReference>
<dbReference type="EMBL" id="KB706359">
    <property type="protein sequence ID" value="EMR67773.1"/>
    <property type="molecule type" value="Genomic_DNA"/>
</dbReference>
<comment type="similarity">
    <text evidence="1 2">Belongs to the PAL/histidase family.</text>
</comment>
<dbReference type="KEGG" id="ela:UCREL1_5223"/>
<dbReference type="AlphaFoldDB" id="M7STE4"/>
<dbReference type="Gene3D" id="1.10.274.20">
    <property type="entry name" value="Phenylalanine ammonia-lyase 1, domain 3"/>
    <property type="match status" value="1"/>
</dbReference>
<gene>
    <name evidence="3" type="ORF">UCREL1_5223</name>
</gene>
<dbReference type="InterPro" id="IPR022313">
    <property type="entry name" value="Phe/His_NH3-lyase_AS"/>
</dbReference>
<dbReference type="InterPro" id="IPR008948">
    <property type="entry name" value="L-Aspartase-like"/>
</dbReference>
<keyword evidence="2 3" id="KW-0456">Lyase</keyword>
<proteinExistence type="inferred from homology"/>
<evidence type="ECO:0000256" key="2">
    <source>
        <dbReference type="RuleBase" id="RU003954"/>
    </source>
</evidence>
<reference evidence="4" key="1">
    <citation type="journal article" date="2013" name="Genome Announc.">
        <title>Draft genome sequence of the grapevine dieback fungus Eutypa lata UCR-EL1.</title>
        <authorList>
            <person name="Blanco-Ulate B."/>
            <person name="Rolshausen P.E."/>
            <person name="Cantu D."/>
        </authorList>
    </citation>
    <scope>NUCLEOTIDE SEQUENCE [LARGE SCALE GENOMIC DNA]</scope>
    <source>
        <strain evidence="4">UCR-EL1</strain>
    </source>
</reference>
<dbReference type="SUPFAM" id="SSF48557">
    <property type="entry name" value="L-aspartase-like"/>
    <property type="match status" value="1"/>
</dbReference>
<dbReference type="OMA" id="CQEMINP"/>